<dbReference type="GO" id="GO:0005524">
    <property type="term" value="F:ATP binding"/>
    <property type="evidence" value="ECO:0007669"/>
    <property type="project" value="UniProtKB-UniRule"/>
</dbReference>
<evidence type="ECO:0000256" key="4">
    <source>
        <dbReference type="ARBA" id="ARBA00022840"/>
    </source>
</evidence>
<dbReference type="Pfam" id="PF13087">
    <property type="entry name" value="AAA_12"/>
    <property type="match status" value="1"/>
</dbReference>
<name>A0A660KQI8_9ROSI</name>
<dbReference type="GO" id="GO:0004386">
    <property type="term" value="F:helicase activity"/>
    <property type="evidence" value="ECO:0007669"/>
    <property type="project" value="UniProtKB-UniRule"/>
</dbReference>
<reference evidence="8 9" key="1">
    <citation type="submission" date="2019-06" db="EMBL/GenBank/DDBJ databases">
        <title>A chromosomal-level reference genome of Carpinus fangiana (Coryloideae, Betulaceae).</title>
        <authorList>
            <person name="Yang X."/>
            <person name="Wang Z."/>
            <person name="Zhang L."/>
            <person name="Hao G."/>
            <person name="Liu J."/>
            <person name="Yang Y."/>
        </authorList>
    </citation>
    <scope>NUCLEOTIDE SEQUENCE [LARGE SCALE GENOMIC DNA]</scope>
    <source>
        <strain evidence="8">Cfa_2016G</strain>
        <tissue evidence="8">Leaf</tissue>
    </source>
</reference>
<dbReference type="Gene3D" id="3.40.50.300">
    <property type="entry name" value="P-loop containing nucleotide triphosphate hydrolases"/>
    <property type="match status" value="4"/>
</dbReference>
<evidence type="ECO:0000256" key="3">
    <source>
        <dbReference type="ARBA" id="ARBA00022806"/>
    </source>
</evidence>
<dbReference type="Pfam" id="PF20073">
    <property type="entry name" value="DUF6469"/>
    <property type="match status" value="1"/>
</dbReference>
<gene>
    <name evidence="8" type="ORF">FH972_010600</name>
</gene>
<dbReference type="InterPro" id="IPR039904">
    <property type="entry name" value="TRANK1"/>
</dbReference>
<dbReference type="InterPro" id="IPR041679">
    <property type="entry name" value="DNA2/NAM7-like_C"/>
</dbReference>
<dbReference type="Gene3D" id="1.10.10.160">
    <property type="match status" value="1"/>
</dbReference>
<feature type="compositionally biased region" description="Basic and acidic residues" evidence="6">
    <location>
        <begin position="2709"/>
        <end position="2719"/>
    </location>
</feature>
<dbReference type="GO" id="GO:0005694">
    <property type="term" value="C:chromosome"/>
    <property type="evidence" value="ECO:0007669"/>
    <property type="project" value="UniProtKB-ARBA"/>
</dbReference>
<dbReference type="PANTHER" id="PTHR21529">
    <property type="entry name" value="MAMMARY TURMOR VIRUS RECEPTOR HOMOLOG 1, 2 MTVR1, 2"/>
    <property type="match status" value="1"/>
</dbReference>
<dbReference type="Pfam" id="PF13086">
    <property type="entry name" value="AAA_11"/>
    <property type="match status" value="1"/>
</dbReference>
<dbReference type="InterPro" id="IPR047187">
    <property type="entry name" value="SF1_C_Upf1"/>
</dbReference>
<keyword evidence="2 5" id="KW-0378">Hydrolase</keyword>
<dbReference type="InterPro" id="IPR013986">
    <property type="entry name" value="DExx_box_DNA_helicase_dom_sf"/>
</dbReference>
<feature type="region of interest" description="Disordered" evidence="6">
    <location>
        <begin position="2689"/>
        <end position="2756"/>
    </location>
</feature>
<dbReference type="InterPro" id="IPR027417">
    <property type="entry name" value="P-loop_NTPase"/>
</dbReference>
<evidence type="ECO:0000313" key="9">
    <source>
        <dbReference type="Proteomes" id="UP000327013"/>
    </source>
</evidence>
<feature type="binding site" evidence="5">
    <location>
        <begin position="1050"/>
        <end position="1057"/>
    </location>
    <ligand>
        <name>ATP</name>
        <dbReference type="ChEBI" id="CHEBI:30616"/>
    </ligand>
</feature>
<organism evidence="8 9">
    <name type="scientific">Carpinus fangiana</name>
    <dbReference type="NCBI Taxonomy" id="176857"/>
    <lineage>
        <taxon>Eukaryota</taxon>
        <taxon>Viridiplantae</taxon>
        <taxon>Streptophyta</taxon>
        <taxon>Embryophyta</taxon>
        <taxon>Tracheophyta</taxon>
        <taxon>Spermatophyta</taxon>
        <taxon>Magnoliopsida</taxon>
        <taxon>eudicotyledons</taxon>
        <taxon>Gunneridae</taxon>
        <taxon>Pentapetalae</taxon>
        <taxon>rosids</taxon>
        <taxon>fabids</taxon>
        <taxon>Fagales</taxon>
        <taxon>Betulaceae</taxon>
        <taxon>Carpinus</taxon>
    </lineage>
</organism>
<sequence length="2756" mass="314749">MMEGESSNTKRAAVFKNRRGFLDVVLSWSLEDIYDENLYKNQVENIPEEFGSVEQYFGSYVYPLLEETRAALHSSMEIISNAPFAEVIAFDESKSYGTMSYDVEVDSWINRFSVPVKVSKRIAIGQRPFFLIFLINTTTNKRIWNALHMSGNLEIIKNVLSTKSLTEEDGDLCCAQRGGSWDEKFRTSVTSELNEPQSNAVLACLHKIHCNHKSAVELIWGPPGTGKTKTISTLLFTLLRMGCKTLTCAPTNAAITEVASRTLKLVKESFETDNGIDSLFFPLGDILLFGNKERLQLDSDTEEIHLDYRVKKLTDCLRPLTGWRHCFASMIDLLEDCVSQYTIFLENESLKEREHNNENEINSFLDFLKTRFDSMSSSIKNCIRVFYTHLPKKYVLEQNFQNMVSLIGLLESFENLLFQDNVESQVVEELFSCSEIAADISESFKDMPFLLYERRRECLSALRSVLRTLNGSFNVLDRLSNMSKQSIEEYCLQTASLLFFTASSSYKLHSVAMKPLSILVIDEAAQLKECESTIPLQLPGLRHAILFGDECQLPAMVESNISGEAGFGRSLFERLRSLGHSKHLLNIQYRMHPSISFFPNSKFYHKQILDSPNVKRKSHEKHYLSWPMFGPYSFINVIGGREEKDDVGRSWRNMVEVAVVMKILQKLYKAWVGSEQKLSVGVISPYAAQVVAIQEKLGWMYDNLEGFAVKVKSVDGFQGGEEDIIIISTVRSNSLGSVGFISNPQRTNAALTRARHCLWILGNEMTLCNSKSVWEALVLDAKNRQCFFNADEDKDLNKAILDVKKEFEQFDDLLKGDSILFRTARWKVLFSDNFLKSFQKLKYVQTKKSVINLLLKLSSGWRPKKKRVDSICGDSLQILKQFKVEGLYVVCANDIVKDWSDVVKEFRYHQVLKIWDVLPAEDISKLIKRLDSMFGKYTADFINHCKERCLEGNLEVPKSWSCSFDIVRIKNLDSYENVVNLSGSASDGRSYVENVKVNESLMLMKFYALSPGVVGHLLSNHDGSKLDLPFEVTDRELEIILFPRSTFILGRSGTGKTTVITMKLFQKEKLHHMAKEIFYGVKSSRPVNIQEMETEETISEKERTILRQLFVTVSHKLCYAVKQHVSHLKSSACGGNFSEGSSSIDIDDFDDATQFKNVPDTLVDVPPEAYPLVITFHDFLIMLDGTVGNSYFERFHEVRKHSLGKVRGGSVALQTFIRKKEVNYERFSSSYWPHFNTQLTKMLDSSRVFTEIISHIKGGPQALEVGDGKLSSEDYVLLSEGRASSLNRQKREIIYEVFQNYEKMKVENGDFDMADLVIDLHRRLRVESYKGDEIHFVYVDEVQDLTLSQIALLKYICKNVEEGFVFSGDTAQTIARGIDFRFQDIRSLFYQKFLLESKSCGHDKRKEKGIISDIFHLSQNFRTHDGVLKLSQSVIELLYHFFPQSIDALLPETSLVYGEAPILLGSGNNQNTIITIFGNSGKAGRSIVGFGAEQVILVRDDHVQKEITNYVGKQALVLTIVECKGLEFQDVLLYNFFGSSPLKNQWRVIYKYMEEQDLLGSTSLSFPSFNEAKHNVLCSELKQLYVAVTRTRQRLWICENVEEFCRPMFDYWMKKGLVQVRQLDDSLAQEMQVASSPEEWRLRGIKLYREYNYEMATMCFERAEDTYWERRSKASGLRATADRIRHSDPKAANAILWEAAEIFEVIGKADSAAQCFSDLGEYERAGRLYLEKCGESELKRAGECFSLAGCYELAADVYARGYFFSDCLEVCTKGKLFDLGFQYIQNWKQRGTTDIGVVRMGKEIDKIEQEFLETSALHYYKLKDSRSMMKFVKSFQSIDLMRKFLKSHGCLDELLMLEEESGNFMEAADIARQRGDIIHEANLLGKAGNFREASLLILFYVLSNSLWGPGSKGWPLKQFTQKQELLAKARTFAKNGSENVFVFICTEADVLSNEQSNLSMMKNYLNAAQRYKSVGGEIMCARKILDAHLYSNFSDYVWEDNFVFDLIKNSEQKTATNQFSLESLVCFWNLWKEKIENIIEYLRCPETQATNEYGDFCLNYFGVRKQFHNDKAIYHLLNSDADWLRQLDNRFLHRNGKLVSIDFQQFVSTARSYWCSELIVVGMKVLDSVKALYDFSLKNSLSMFCQSISLTHIYEVAKSLLESQYLDLRYHHDNDKKLRRYIELSTNIFDCIFPLDWQKSLTDNMFSLRGTGVMKNLLKQVIRKNMSSKGRPTYGQIGRVVMVILGLGKPDNDLCIEILDRFDGIDKNSPWKTFFQVLCVNSGETPGGLSLMQTLNEALVNTYRADWMKEKDYMSPGCFLYLVERLLILASYSQGYFFTSKSSFAEWFIYREGDTNPYSTSVAEVLPLRKRIYDFVVNEVVVPLLYNKKDTMEWIKKSAIYAKDFYPLLVLRLVAIICLVHLNCGNFSDLLLDLLCSSSITEQLPRDFYDVLRRRLKHIHKVNVLAEAFKKMNNPLVIVSLGKNCSQFLCPDAIFVDMTVKQCREDTVRVLFPTTVKALQGQTGIIQVETTNSSSEVLSSGNDDQEGCELVPSNFVLNNINGGKLPMNCSYFWEMLEALKSLENGRDPNSFFPSAQLIKVDVDKSILLVSTGLQNTIYHDDGNLLQEVARMLDELKLLSTALGVSEPELGNNMSTIGELSKRLLSRRPNVEPILSQQFLQQGTNILVETPETRSTSVDQDDEDKTNSSADHKGKSKALEADFVSAVNSTEKNQEREKKGKGNKSKKKKSGKGGRKR</sequence>
<evidence type="ECO:0000259" key="7">
    <source>
        <dbReference type="PROSITE" id="PS51198"/>
    </source>
</evidence>
<evidence type="ECO:0000313" key="8">
    <source>
        <dbReference type="EMBL" id="KAE8038054.1"/>
    </source>
</evidence>
<keyword evidence="9" id="KW-1185">Reference proteome</keyword>
<dbReference type="PROSITE" id="PS51198">
    <property type="entry name" value="UVRD_HELICASE_ATP_BIND"/>
    <property type="match status" value="1"/>
</dbReference>
<evidence type="ECO:0000256" key="2">
    <source>
        <dbReference type="ARBA" id="ARBA00022801"/>
    </source>
</evidence>
<dbReference type="EMBL" id="CM017324">
    <property type="protein sequence ID" value="KAE8038054.1"/>
    <property type="molecule type" value="Genomic_DNA"/>
</dbReference>
<accession>A0A660KQI8</accession>
<dbReference type="Proteomes" id="UP000327013">
    <property type="component" value="Chromosome 4"/>
</dbReference>
<evidence type="ECO:0000256" key="5">
    <source>
        <dbReference type="PROSITE-ProRule" id="PRU00560"/>
    </source>
</evidence>
<dbReference type="FunFam" id="3.40.50.300:FF:000326">
    <property type="entry name" value="P-loop containing nucleoside triphosphate hydrolase"/>
    <property type="match status" value="1"/>
</dbReference>
<dbReference type="PANTHER" id="PTHR21529:SF4">
    <property type="entry name" value="TPR AND ANKYRIN REPEAT-CONTAINING PROTEIN 1"/>
    <property type="match status" value="1"/>
</dbReference>
<dbReference type="OrthoDB" id="3156807at2759"/>
<dbReference type="InterPro" id="IPR041677">
    <property type="entry name" value="DNA2/NAM7_AAA_11"/>
</dbReference>
<feature type="compositionally biased region" description="Basic residues" evidence="6">
    <location>
        <begin position="2740"/>
        <end position="2756"/>
    </location>
</feature>
<feature type="domain" description="UvrD-like helicase ATP-binding" evidence="7">
    <location>
        <begin position="1029"/>
        <end position="1424"/>
    </location>
</feature>
<dbReference type="CDD" id="cd18808">
    <property type="entry name" value="SF1_C_Upf1"/>
    <property type="match status" value="1"/>
</dbReference>
<keyword evidence="4 5" id="KW-0067">ATP-binding</keyword>
<keyword evidence="3 5" id="KW-0347">Helicase</keyword>
<dbReference type="SUPFAM" id="SSF52540">
    <property type="entry name" value="P-loop containing nucleoside triphosphate hydrolases"/>
    <property type="match status" value="2"/>
</dbReference>
<evidence type="ECO:0000256" key="1">
    <source>
        <dbReference type="ARBA" id="ARBA00022741"/>
    </source>
</evidence>
<dbReference type="InterPro" id="IPR045529">
    <property type="entry name" value="DUF6469"/>
</dbReference>
<keyword evidence="1 5" id="KW-0547">Nucleotide-binding</keyword>
<evidence type="ECO:0000256" key="6">
    <source>
        <dbReference type="SAM" id="MobiDB-lite"/>
    </source>
</evidence>
<dbReference type="GO" id="GO:0016787">
    <property type="term" value="F:hydrolase activity"/>
    <property type="evidence" value="ECO:0007669"/>
    <property type="project" value="UniProtKB-UniRule"/>
</dbReference>
<proteinExistence type="predicted"/>
<protein>
    <recommendedName>
        <fullName evidence="7">UvrD-like helicase ATP-binding domain-containing protein</fullName>
    </recommendedName>
</protein>
<dbReference type="InterPro" id="IPR014016">
    <property type="entry name" value="UvrD-like_ATP-bd"/>
</dbReference>
<dbReference type="Pfam" id="PF00580">
    <property type="entry name" value="UvrD-helicase"/>
    <property type="match status" value="1"/>
</dbReference>